<dbReference type="EMBL" id="AHAT01021095">
    <property type="status" value="NOT_ANNOTATED_CDS"/>
    <property type="molecule type" value="Genomic_DNA"/>
</dbReference>
<dbReference type="Proteomes" id="UP000018468">
    <property type="component" value="Linkage group LG8"/>
</dbReference>
<dbReference type="GO" id="GO:0008017">
    <property type="term" value="F:microtubule binding"/>
    <property type="evidence" value="ECO:0000318"/>
    <property type="project" value="GO_Central"/>
</dbReference>
<name>W5NG53_LEPOC</name>
<evidence type="ECO:0000256" key="4">
    <source>
        <dbReference type="ARBA" id="ARBA00023212"/>
    </source>
</evidence>
<dbReference type="InterPro" id="IPR036961">
    <property type="entry name" value="Kinesin_motor_dom_sf"/>
</dbReference>
<evidence type="ECO:0000256" key="3">
    <source>
        <dbReference type="ARBA" id="ARBA00022840"/>
    </source>
</evidence>
<keyword evidence="3 5" id="KW-0067">ATP-binding</keyword>
<dbReference type="HOGENOM" id="CLU_001485_2_2_1"/>
<keyword evidence="4" id="KW-0206">Cytoskeleton</keyword>
<dbReference type="Bgee" id="ENSLOCG00000015929">
    <property type="expression patterns" value="Expressed in testis and 13 other cell types or tissues"/>
</dbReference>
<reference evidence="9" key="1">
    <citation type="submission" date="2011-12" db="EMBL/GenBank/DDBJ databases">
        <title>The Draft Genome of Lepisosteus oculatus.</title>
        <authorList>
            <consortium name="The Broad Institute Genome Assembly &amp; Analysis Group"/>
            <consortium name="Computational R&amp;D Group"/>
            <consortium name="and Sequencing Platform"/>
            <person name="Di Palma F."/>
            <person name="Alfoldi J."/>
            <person name="Johnson J."/>
            <person name="Berlin A."/>
            <person name="Gnerre S."/>
            <person name="Jaffe D."/>
            <person name="MacCallum I."/>
            <person name="Young S."/>
            <person name="Walker B.J."/>
            <person name="Lander E.S."/>
            <person name="Lindblad-Toh K."/>
        </authorList>
    </citation>
    <scope>NUCLEOTIDE SEQUENCE [LARGE SCALE GENOMIC DNA]</scope>
</reference>
<keyword evidence="5 6" id="KW-0505">Motor protein</keyword>
<dbReference type="InParanoid" id="W5NG53"/>
<reference evidence="8" key="3">
    <citation type="submission" date="2025-09" db="UniProtKB">
        <authorList>
            <consortium name="Ensembl"/>
        </authorList>
    </citation>
    <scope>IDENTIFICATION</scope>
</reference>
<dbReference type="eggNOG" id="KOG0239">
    <property type="taxonomic scope" value="Eukaryota"/>
</dbReference>
<evidence type="ECO:0000256" key="6">
    <source>
        <dbReference type="RuleBase" id="RU000394"/>
    </source>
</evidence>
<dbReference type="FunFam" id="3.40.850.10:FF:000168">
    <property type="entry name" value="Kinesin-like protein"/>
    <property type="match status" value="1"/>
</dbReference>
<dbReference type="PRINTS" id="PR00380">
    <property type="entry name" value="KINESINHEAVY"/>
</dbReference>
<dbReference type="GO" id="GO:0005874">
    <property type="term" value="C:microtubule"/>
    <property type="evidence" value="ECO:0007669"/>
    <property type="project" value="UniProtKB-KW"/>
</dbReference>
<organism evidence="8 9">
    <name type="scientific">Lepisosteus oculatus</name>
    <name type="common">Spotted gar</name>
    <dbReference type="NCBI Taxonomy" id="7918"/>
    <lineage>
        <taxon>Eukaryota</taxon>
        <taxon>Metazoa</taxon>
        <taxon>Chordata</taxon>
        <taxon>Craniata</taxon>
        <taxon>Vertebrata</taxon>
        <taxon>Euteleostomi</taxon>
        <taxon>Actinopterygii</taxon>
        <taxon>Neopterygii</taxon>
        <taxon>Holostei</taxon>
        <taxon>Semionotiformes</taxon>
        <taxon>Lepisosteidae</taxon>
        <taxon>Lepisosteus</taxon>
    </lineage>
</organism>
<dbReference type="PROSITE" id="PS50067">
    <property type="entry name" value="KINESIN_MOTOR_2"/>
    <property type="match status" value="1"/>
</dbReference>
<proteinExistence type="inferred from homology"/>
<dbReference type="PROSITE" id="PS00411">
    <property type="entry name" value="KINESIN_MOTOR_1"/>
    <property type="match status" value="1"/>
</dbReference>
<dbReference type="SUPFAM" id="SSF52540">
    <property type="entry name" value="P-loop containing nucleoside triphosphate hydrolases"/>
    <property type="match status" value="1"/>
</dbReference>
<dbReference type="Pfam" id="PF00225">
    <property type="entry name" value="Kinesin"/>
    <property type="match status" value="1"/>
</dbReference>
<sequence>KEAETDFSKEIEELRAFYRKEALERKVLYNKLQELCGNIQVFCRCRGDSPENLCFEVASDEEVVVSHKGTKKTFFFDKVYSSNATQEELFNGILPMITSCVDGYNICILAYGQTGSGKTYTMMGTKDKPGVNIRCHLTKAFSRKSTVCFTFMMSMTEIYNENLIDLLSNPPTNHLEIRTLGKSIIVPDLTQIDVKTEEDILNVMELGEKNRTMASTNLNFESSRSHLILTLRLAGNDSVSGVTSHGTLTLCDLAGSERISRTEAIGQRLVEAAFINKSLTSLAQVFSALKCNALNVPFRNSKLTHVLQPSLSGDAKDEACVLMNISPDMKNVLETLRTLQFGTSIQQVGLR</sequence>
<dbReference type="Ensembl" id="ENSLOCT00000019644.1">
    <property type="protein sequence ID" value="ENSLOCP00000019612.1"/>
    <property type="gene ID" value="ENSLOCG00000015929.1"/>
</dbReference>
<evidence type="ECO:0000256" key="1">
    <source>
        <dbReference type="ARBA" id="ARBA00004245"/>
    </source>
</evidence>
<dbReference type="GO" id="GO:0015630">
    <property type="term" value="C:microtubule cytoskeleton"/>
    <property type="evidence" value="ECO:0000318"/>
    <property type="project" value="GO_Central"/>
</dbReference>
<dbReference type="OMA" id="FFFDKVY"/>
<dbReference type="PANTHER" id="PTHR47972:SF65">
    <property type="entry name" value="KINESIN-LIKE PROTEIN"/>
    <property type="match status" value="1"/>
</dbReference>
<dbReference type="Gene3D" id="3.40.850.10">
    <property type="entry name" value="Kinesin motor domain"/>
    <property type="match status" value="1"/>
</dbReference>
<dbReference type="GO" id="GO:0005524">
    <property type="term" value="F:ATP binding"/>
    <property type="evidence" value="ECO:0007669"/>
    <property type="project" value="UniProtKB-UniRule"/>
</dbReference>
<evidence type="ECO:0000256" key="5">
    <source>
        <dbReference type="PROSITE-ProRule" id="PRU00283"/>
    </source>
</evidence>
<evidence type="ECO:0000313" key="8">
    <source>
        <dbReference type="Ensembl" id="ENSLOCP00000019612.1"/>
    </source>
</evidence>
<evidence type="ECO:0000256" key="2">
    <source>
        <dbReference type="ARBA" id="ARBA00022741"/>
    </source>
</evidence>
<dbReference type="EMBL" id="AHAT01021096">
    <property type="status" value="NOT_ANNOTATED_CDS"/>
    <property type="molecule type" value="Genomic_DNA"/>
</dbReference>
<dbReference type="GO" id="GO:0003777">
    <property type="term" value="F:microtubule motor activity"/>
    <property type="evidence" value="ECO:0007669"/>
    <property type="project" value="InterPro"/>
</dbReference>
<feature type="binding site" evidence="5">
    <location>
        <begin position="112"/>
        <end position="119"/>
    </location>
    <ligand>
        <name>ATP</name>
        <dbReference type="ChEBI" id="CHEBI:30616"/>
    </ligand>
</feature>
<keyword evidence="4" id="KW-0963">Cytoplasm</keyword>
<dbReference type="GeneTree" id="ENSGT00940000167703"/>
<accession>W5NG53</accession>
<dbReference type="InterPro" id="IPR019821">
    <property type="entry name" value="Kinesin_motor_CS"/>
</dbReference>
<dbReference type="GO" id="GO:0007018">
    <property type="term" value="P:microtubule-based movement"/>
    <property type="evidence" value="ECO:0007669"/>
    <property type="project" value="InterPro"/>
</dbReference>
<dbReference type="PANTHER" id="PTHR47972">
    <property type="entry name" value="KINESIN-LIKE PROTEIN KLP-3"/>
    <property type="match status" value="1"/>
</dbReference>
<evidence type="ECO:0000259" key="7">
    <source>
        <dbReference type="PROSITE" id="PS50067"/>
    </source>
</evidence>
<feature type="domain" description="Kinesin motor" evidence="7">
    <location>
        <begin position="38"/>
        <end position="348"/>
    </location>
</feature>
<comment type="similarity">
    <text evidence="5 6">Belongs to the TRAFAC class myosin-kinesin ATPase superfamily. Kinesin family.</text>
</comment>
<dbReference type="SMART" id="SM00129">
    <property type="entry name" value="KISc"/>
    <property type="match status" value="1"/>
</dbReference>
<dbReference type="InterPro" id="IPR027640">
    <property type="entry name" value="Kinesin-like_fam"/>
</dbReference>
<keyword evidence="9" id="KW-1185">Reference proteome</keyword>
<dbReference type="InterPro" id="IPR001752">
    <property type="entry name" value="Kinesin_motor_dom"/>
</dbReference>
<protein>
    <recommendedName>
        <fullName evidence="6">Kinesin-like protein</fullName>
    </recommendedName>
</protein>
<dbReference type="InterPro" id="IPR027417">
    <property type="entry name" value="P-loop_NTPase"/>
</dbReference>
<reference evidence="8" key="2">
    <citation type="submission" date="2025-08" db="UniProtKB">
        <authorList>
            <consortium name="Ensembl"/>
        </authorList>
    </citation>
    <scope>IDENTIFICATION</scope>
</reference>
<dbReference type="GO" id="GO:0007017">
    <property type="term" value="P:microtubule-based process"/>
    <property type="evidence" value="ECO:0000318"/>
    <property type="project" value="GO_Central"/>
</dbReference>
<keyword evidence="6" id="KW-0493">Microtubule</keyword>
<keyword evidence="2 5" id="KW-0547">Nucleotide-binding</keyword>
<evidence type="ECO:0000313" key="9">
    <source>
        <dbReference type="Proteomes" id="UP000018468"/>
    </source>
</evidence>
<dbReference type="STRING" id="7918.ENSLOCP00000019612"/>
<comment type="subcellular location">
    <subcellularLocation>
        <location evidence="1">Cytoplasm</location>
        <location evidence="1">Cytoskeleton</location>
    </subcellularLocation>
</comment>
<dbReference type="AlphaFoldDB" id="W5NG53"/>